<gene>
    <name evidence="2" type="ORF">PAC_17582</name>
</gene>
<reference evidence="2 3" key="1">
    <citation type="submission" date="2016-03" db="EMBL/GenBank/DDBJ databases">
        <authorList>
            <person name="Ploux O."/>
        </authorList>
    </citation>
    <scope>NUCLEOTIDE SEQUENCE [LARGE SCALE GENOMIC DNA]</scope>
    <source>
        <strain evidence="2 3">UAMH 11012</strain>
    </source>
</reference>
<evidence type="ECO:0000313" key="2">
    <source>
        <dbReference type="EMBL" id="CZR67683.1"/>
    </source>
</evidence>
<name>A0A1L7XRL5_9HELO</name>
<feature type="region of interest" description="Disordered" evidence="1">
    <location>
        <begin position="44"/>
        <end position="123"/>
    </location>
</feature>
<dbReference type="AlphaFoldDB" id="A0A1L7XRL5"/>
<proteinExistence type="predicted"/>
<organism evidence="2 3">
    <name type="scientific">Phialocephala subalpina</name>
    <dbReference type="NCBI Taxonomy" id="576137"/>
    <lineage>
        <taxon>Eukaryota</taxon>
        <taxon>Fungi</taxon>
        <taxon>Dikarya</taxon>
        <taxon>Ascomycota</taxon>
        <taxon>Pezizomycotina</taxon>
        <taxon>Leotiomycetes</taxon>
        <taxon>Helotiales</taxon>
        <taxon>Mollisiaceae</taxon>
        <taxon>Phialocephala</taxon>
        <taxon>Phialocephala fortinii species complex</taxon>
    </lineage>
</organism>
<accession>A0A1L7XRL5</accession>
<sequence length="173" mass="19641">MDCGKAKWKGAALEIVKNLEELDHASNLADAEIYITPDKYPGDCPPCAPSYQSTTPSYRQTQHSRPSARPSYQLNQSSSNRRAQGFHQPSHAASRPRQPARTEIYQPGHRNRAQLSRQPEPDHEPAFEAFLKWLEEQCPITVDAFAELLAKRGSTLEQFHKLWARTERERSSG</sequence>
<evidence type="ECO:0000256" key="1">
    <source>
        <dbReference type="SAM" id="MobiDB-lite"/>
    </source>
</evidence>
<keyword evidence="3" id="KW-1185">Reference proteome</keyword>
<protein>
    <submittedName>
        <fullName evidence="2">Uncharacterized protein</fullName>
    </submittedName>
</protein>
<evidence type="ECO:0000313" key="3">
    <source>
        <dbReference type="Proteomes" id="UP000184330"/>
    </source>
</evidence>
<feature type="compositionally biased region" description="Polar residues" evidence="1">
    <location>
        <begin position="50"/>
        <end position="82"/>
    </location>
</feature>
<dbReference type="EMBL" id="FJOG01000046">
    <property type="protein sequence ID" value="CZR67683.1"/>
    <property type="molecule type" value="Genomic_DNA"/>
</dbReference>
<dbReference type="Proteomes" id="UP000184330">
    <property type="component" value="Unassembled WGS sequence"/>
</dbReference>